<dbReference type="PANTHER" id="PTHR19957">
    <property type="entry name" value="SYNTAXIN"/>
    <property type="match status" value="1"/>
</dbReference>
<dbReference type="OrthoDB" id="10255013at2759"/>
<keyword evidence="5" id="KW-0472">Membrane</keyword>
<feature type="region of interest" description="Disordered" evidence="7">
    <location>
        <begin position="1"/>
        <end position="27"/>
    </location>
</feature>
<evidence type="ECO:0000256" key="7">
    <source>
        <dbReference type="SAM" id="MobiDB-lite"/>
    </source>
</evidence>
<keyword evidence="4" id="KW-1133">Transmembrane helix</keyword>
<dbReference type="SUPFAM" id="SSF47661">
    <property type="entry name" value="t-snare proteins"/>
    <property type="match status" value="1"/>
</dbReference>
<sequence>MGRDIMAALKSGSQPHSSIDERASRSRAGEHTAIEMDQLNGSHRAGDNNAARRGHSIPYPHPPESVHVANHYGGTNGNRPTRRHDVLYNSVDLTEFNEKANSIKRDIEMAYLQIGKVKTAHEKTLNATGEVRISVTSAMRDDEIKKAQKAIEDIKAKMRILDKEKRKHMETPLVSKSQKVAIASRYQRLAERMKVLLNNYRSTINHYLTRYRMRLKQEYLIANPDATSEEAEDAVYDDKADQAFAQAVKRSNKADAATNILNKVRERRDDIIRIEKDVQKLAEMISDIAQLVNDQQHILDNIEEAIEEPPGG</sequence>
<dbReference type="Gene3D" id="1.20.58.70">
    <property type="match status" value="1"/>
</dbReference>
<comment type="subcellular location">
    <subcellularLocation>
        <location evidence="1">Membrane</location>
        <topology evidence="1">Single-pass type IV membrane protein</topology>
    </subcellularLocation>
</comment>
<dbReference type="GO" id="GO:0006886">
    <property type="term" value="P:intracellular protein transport"/>
    <property type="evidence" value="ECO:0007669"/>
    <property type="project" value="TreeGrafter"/>
</dbReference>
<dbReference type="GO" id="GO:0006887">
    <property type="term" value="P:exocytosis"/>
    <property type="evidence" value="ECO:0007669"/>
    <property type="project" value="TreeGrafter"/>
</dbReference>
<comment type="similarity">
    <text evidence="2">Belongs to the syntaxin family.</text>
</comment>
<evidence type="ECO:0000256" key="4">
    <source>
        <dbReference type="ARBA" id="ARBA00022989"/>
    </source>
</evidence>
<protein>
    <submittedName>
        <fullName evidence="9">t-SNARE</fullName>
    </submittedName>
</protein>
<dbReference type="GO" id="GO:0005484">
    <property type="term" value="F:SNAP receptor activity"/>
    <property type="evidence" value="ECO:0007669"/>
    <property type="project" value="TreeGrafter"/>
</dbReference>
<dbReference type="PROSITE" id="PS50192">
    <property type="entry name" value="T_SNARE"/>
    <property type="match status" value="1"/>
</dbReference>
<dbReference type="AlphaFoldDB" id="A0A2G5BB85"/>
<dbReference type="InterPro" id="IPR000727">
    <property type="entry name" value="T_SNARE_dom"/>
</dbReference>
<accession>A0A2G5BB85</accession>
<feature type="domain" description="T-SNARE coiled-coil homology" evidence="8">
    <location>
        <begin position="261"/>
        <end position="312"/>
    </location>
</feature>
<dbReference type="PANTHER" id="PTHR19957:SF307">
    <property type="entry name" value="PROTEIN SSO1-RELATED"/>
    <property type="match status" value="1"/>
</dbReference>
<dbReference type="GO" id="GO:0048278">
    <property type="term" value="P:vesicle docking"/>
    <property type="evidence" value="ECO:0007669"/>
    <property type="project" value="TreeGrafter"/>
</dbReference>
<keyword evidence="6" id="KW-0175">Coiled coil</keyword>
<dbReference type="GO" id="GO:0012505">
    <property type="term" value="C:endomembrane system"/>
    <property type="evidence" value="ECO:0007669"/>
    <property type="project" value="TreeGrafter"/>
</dbReference>
<evidence type="ECO:0000313" key="9">
    <source>
        <dbReference type="EMBL" id="PIA16279.1"/>
    </source>
</evidence>
<dbReference type="Proteomes" id="UP000242474">
    <property type="component" value="Unassembled WGS sequence"/>
</dbReference>
<dbReference type="GO" id="GO:0031201">
    <property type="term" value="C:SNARE complex"/>
    <property type="evidence" value="ECO:0007669"/>
    <property type="project" value="TreeGrafter"/>
</dbReference>
<dbReference type="EMBL" id="KZ303500">
    <property type="protein sequence ID" value="PIA16279.1"/>
    <property type="molecule type" value="Genomic_DNA"/>
</dbReference>
<dbReference type="GO" id="GO:0006906">
    <property type="term" value="P:vesicle fusion"/>
    <property type="evidence" value="ECO:0007669"/>
    <property type="project" value="TreeGrafter"/>
</dbReference>
<evidence type="ECO:0000256" key="1">
    <source>
        <dbReference type="ARBA" id="ARBA00004211"/>
    </source>
</evidence>
<name>A0A2G5BB85_COERN</name>
<dbReference type="GO" id="GO:0005886">
    <property type="term" value="C:plasma membrane"/>
    <property type="evidence" value="ECO:0007669"/>
    <property type="project" value="TreeGrafter"/>
</dbReference>
<evidence type="ECO:0000256" key="5">
    <source>
        <dbReference type="ARBA" id="ARBA00023136"/>
    </source>
</evidence>
<keyword evidence="3" id="KW-0812">Transmembrane</keyword>
<dbReference type="InterPro" id="IPR045242">
    <property type="entry name" value="Syntaxin"/>
</dbReference>
<evidence type="ECO:0000256" key="2">
    <source>
        <dbReference type="ARBA" id="ARBA00009063"/>
    </source>
</evidence>
<evidence type="ECO:0000313" key="10">
    <source>
        <dbReference type="Proteomes" id="UP000242474"/>
    </source>
</evidence>
<dbReference type="Pfam" id="PF00804">
    <property type="entry name" value="Syntaxin"/>
    <property type="match status" value="1"/>
</dbReference>
<gene>
    <name evidence="9" type="ORF">COEREDRAFT_97473</name>
</gene>
<proteinExistence type="inferred from homology"/>
<dbReference type="STRING" id="763665.A0A2G5BB85"/>
<evidence type="ECO:0000256" key="3">
    <source>
        <dbReference type="ARBA" id="ARBA00022692"/>
    </source>
</evidence>
<dbReference type="InterPro" id="IPR010989">
    <property type="entry name" value="SNARE"/>
</dbReference>
<dbReference type="GO" id="GO:0000149">
    <property type="term" value="F:SNARE binding"/>
    <property type="evidence" value="ECO:0007669"/>
    <property type="project" value="TreeGrafter"/>
</dbReference>
<evidence type="ECO:0000256" key="6">
    <source>
        <dbReference type="SAM" id="Coils"/>
    </source>
</evidence>
<feature type="compositionally biased region" description="Basic and acidic residues" evidence="7">
    <location>
        <begin position="18"/>
        <end position="27"/>
    </location>
</feature>
<organism evidence="9 10">
    <name type="scientific">Coemansia reversa (strain ATCC 12441 / NRRL 1564)</name>
    <dbReference type="NCBI Taxonomy" id="763665"/>
    <lineage>
        <taxon>Eukaryota</taxon>
        <taxon>Fungi</taxon>
        <taxon>Fungi incertae sedis</taxon>
        <taxon>Zoopagomycota</taxon>
        <taxon>Kickxellomycotina</taxon>
        <taxon>Kickxellomycetes</taxon>
        <taxon>Kickxellales</taxon>
        <taxon>Kickxellaceae</taxon>
        <taxon>Coemansia</taxon>
    </lineage>
</organism>
<evidence type="ECO:0000259" key="8">
    <source>
        <dbReference type="PROSITE" id="PS50192"/>
    </source>
</evidence>
<dbReference type="InterPro" id="IPR006011">
    <property type="entry name" value="Syntaxin_N"/>
</dbReference>
<feature type="coiled-coil region" evidence="6">
    <location>
        <begin position="144"/>
        <end position="171"/>
    </location>
</feature>
<reference evidence="9 10" key="1">
    <citation type="journal article" date="2015" name="Genome Biol. Evol.">
        <title>Phylogenomic analyses indicate that early fungi evolved digesting cell walls of algal ancestors of land plants.</title>
        <authorList>
            <person name="Chang Y."/>
            <person name="Wang S."/>
            <person name="Sekimoto S."/>
            <person name="Aerts A.L."/>
            <person name="Choi C."/>
            <person name="Clum A."/>
            <person name="LaButti K.M."/>
            <person name="Lindquist E.A."/>
            <person name="Yee Ngan C."/>
            <person name="Ohm R.A."/>
            <person name="Salamov A.A."/>
            <person name="Grigoriev I.V."/>
            <person name="Spatafora J.W."/>
            <person name="Berbee M.L."/>
        </authorList>
    </citation>
    <scope>NUCLEOTIDE SEQUENCE [LARGE SCALE GENOMIC DNA]</scope>
    <source>
        <strain evidence="9 10">NRRL 1564</strain>
    </source>
</reference>
<keyword evidence="10" id="KW-1185">Reference proteome</keyword>